<dbReference type="EC" id="2.5.1.54" evidence="4"/>
<gene>
    <name evidence="5" type="ORF">STRTUCAR8_03007</name>
</gene>
<dbReference type="GO" id="GO:0008652">
    <property type="term" value="P:amino acid biosynthetic process"/>
    <property type="evidence" value="ECO:0007669"/>
    <property type="project" value="UniProtKB-KW"/>
</dbReference>
<comment type="pathway">
    <text evidence="4">Metabolic intermediate biosynthesis; chorismate biosynthesis; chorismate from D-erythrose 4-phosphate and phosphoenolpyruvate: step 1/7.</text>
</comment>
<comment type="catalytic activity">
    <reaction evidence="4">
        <text>D-erythrose 4-phosphate + phosphoenolpyruvate + H2O = 7-phospho-2-dehydro-3-deoxy-D-arabino-heptonate + phosphate</text>
        <dbReference type="Rhea" id="RHEA:14717"/>
        <dbReference type="ChEBI" id="CHEBI:15377"/>
        <dbReference type="ChEBI" id="CHEBI:16897"/>
        <dbReference type="ChEBI" id="CHEBI:43474"/>
        <dbReference type="ChEBI" id="CHEBI:58394"/>
        <dbReference type="ChEBI" id="CHEBI:58702"/>
        <dbReference type="EC" id="2.5.1.54"/>
    </reaction>
</comment>
<dbReference type="EMBL" id="AEJB01000635">
    <property type="protein sequence ID" value="ELP62067.1"/>
    <property type="molecule type" value="Genomic_DNA"/>
</dbReference>
<dbReference type="UniPathway" id="UPA00053">
    <property type="reaction ID" value="UER00084"/>
</dbReference>
<dbReference type="GO" id="GO:0009423">
    <property type="term" value="P:chorismate biosynthetic process"/>
    <property type="evidence" value="ECO:0007669"/>
    <property type="project" value="UniProtKB-UniPathway"/>
</dbReference>
<feature type="binding site" evidence="3">
    <location>
        <position position="32"/>
    </location>
    <ligand>
        <name>Mn(2+)</name>
        <dbReference type="ChEBI" id="CHEBI:29035"/>
    </ligand>
</feature>
<keyword evidence="3" id="KW-0104">Cadmium</keyword>
<evidence type="ECO:0000256" key="4">
    <source>
        <dbReference type="RuleBase" id="RU363071"/>
    </source>
</evidence>
<dbReference type="Proteomes" id="UP000010931">
    <property type="component" value="Unassembled WGS sequence"/>
</dbReference>
<keyword evidence="2 4" id="KW-0808">Transferase</keyword>
<protein>
    <recommendedName>
        <fullName evidence="4">Phospho-2-dehydro-3-deoxyheptonate aldolase</fullName>
        <ecNumber evidence="4">2.5.1.54</ecNumber>
    </recommendedName>
</protein>
<keyword evidence="6" id="KW-1185">Reference proteome</keyword>
<evidence type="ECO:0000256" key="1">
    <source>
        <dbReference type="ARBA" id="ARBA00008911"/>
    </source>
</evidence>
<reference evidence="5 6" key="1">
    <citation type="journal article" date="2011" name="Plasmid">
        <title>Streptomyces turgidiscabies Car8 contains a modular pathogenicity island that shares virulence genes with other actinobacterial plant pathogens.</title>
        <authorList>
            <person name="Huguet-Tapia J.C."/>
            <person name="Badger J.H."/>
            <person name="Loria R."/>
            <person name="Pettis G.S."/>
        </authorList>
    </citation>
    <scope>NUCLEOTIDE SEQUENCE [LARGE SCALE GENOMIC DNA]</scope>
    <source>
        <strain evidence="5 6">Car8</strain>
    </source>
</reference>
<dbReference type="SUPFAM" id="SSF51569">
    <property type="entry name" value="Aldolase"/>
    <property type="match status" value="1"/>
</dbReference>
<dbReference type="AlphaFoldDB" id="L7ESU5"/>
<organism evidence="5 6">
    <name type="scientific">Streptomyces turgidiscabies (strain Car8)</name>
    <dbReference type="NCBI Taxonomy" id="698760"/>
    <lineage>
        <taxon>Bacteria</taxon>
        <taxon>Bacillati</taxon>
        <taxon>Actinomycetota</taxon>
        <taxon>Actinomycetes</taxon>
        <taxon>Kitasatosporales</taxon>
        <taxon>Streptomycetaceae</taxon>
        <taxon>Streptomyces</taxon>
    </lineage>
</organism>
<sequence length="35" mass="3628">MGADKVQDKLPELVEKVTASGATVACITDPMHGNT</sequence>
<keyword evidence="3" id="KW-0170">Cobalt</keyword>
<dbReference type="GO" id="GO:0009073">
    <property type="term" value="P:aromatic amino acid family biosynthetic process"/>
    <property type="evidence" value="ECO:0007669"/>
    <property type="project" value="UniProtKB-KW"/>
</dbReference>
<evidence type="ECO:0000313" key="6">
    <source>
        <dbReference type="Proteomes" id="UP000010931"/>
    </source>
</evidence>
<dbReference type="InterPro" id="IPR013785">
    <property type="entry name" value="Aldolase_TIM"/>
</dbReference>
<evidence type="ECO:0000256" key="3">
    <source>
        <dbReference type="PIRSR" id="PIRSR602480-1"/>
    </source>
</evidence>
<dbReference type="Gene3D" id="3.20.20.70">
    <property type="entry name" value="Aldolase class I"/>
    <property type="match status" value="1"/>
</dbReference>
<dbReference type="Pfam" id="PF01474">
    <property type="entry name" value="DAHP_synth_2"/>
    <property type="match status" value="1"/>
</dbReference>
<dbReference type="InterPro" id="IPR002480">
    <property type="entry name" value="DAHP_synth_2"/>
</dbReference>
<keyword evidence="4" id="KW-0057">Aromatic amino acid biosynthesis</keyword>
<name>L7ESU5_STRT8</name>
<accession>L7ESU5</accession>
<evidence type="ECO:0000256" key="2">
    <source>
        <dbReference type="ARBA" id="ARBA00022679"/>
    </source>
</evidence>
<keyword evidence="3" id="KW-0464">Manganese</keyword>
<proteinExistence type="inferred from homology"/>
<evidence type="ECO:0000313" key="5">
    <source>
        <dbReference type="EMBL" id="ELP62067.1"/>
    </source>
</evidence>
<keyword evidence="4" id="KW-0028">Amino-acid biosynthesis</keyword>
<dbReference type="GO" id="GO:0003849">
    <property type="term" value="F:3-deoxy-7-phosphoheptulonate synthase activity"/>
    <property type="evidence" value="ECO:0007669"/>
    <property type="project" value="UniProtKB-EC"/>
</dbReference>
<comment type="cofactor">
    <cofactor evidence="3">
        <name>Mn(2+)</name>
        <dbReference type="ChEBI" id="CHEBI:29035"/>
    </cofactor>
    <cofactor evidence="3">
        <name>Co(2+)</name>
        <dbReference type="ChEBI" id="CHEBI:48828"/>
    </cofactor>
    <cofactor evidence="3">
        <name>Cd(2+)</name>
        <dbReference type="ChEBI" id="CHEBI:48775"/>
    </cofactor>
    <text evidence="3">Binds 1 divalent cation per subunit. The enzyme is active with manganese, cobalt or cadmium ions.</text>
</comment>
<comment type="similarity">
    <text evidence="1 4">Belongs to the class-II DAHP synthase family.</text>
</comment>
<feature type="non-terminal residue" evidence="5">
    <location>
        <position position="35"/>
    </location>
</feature>
<comment type="caution">
    <text evidence="5">The sequence shown here is derived from an EMBL/GenBank/DDBJ whole genome shotgun (WGS) entry which is preliminary data.</text>
</comment>